<dbReference type="eggNOG" id="ENOG503190Y">
    <property type="taxonomic scope" value="Bacteria"/>
</dbReference>
<dbReference type="RefSeq" id="WP_015905923.1">
    <property type="nucleotide sequence ID" value="NC_012108.1"/>
</dbReference>
<sequence>MEILPEATVTHCIKGRVRLKIFAIPSPRERYFNRVSETLSQAFKDGSIRINSVTGSLLLECPDLDLDSVVRHGQKNGLFRLNIHGSQAPVTVARVARTQIKRIDDGIRKLSCGILDMPGSVFVLLIAHAMREIMRGKLALPNWFSALWIASTIYNREFYGHVSDGVHVHDDGDSHTA</sequence>
<dbReference type="KEGG" id="dat:HRM2_41330"/>
<dbReference type="HOGENOM" id="CLU_1515519_0_0_7"/>
<organism evidence="1 2">
    <name type="scientific">Desulforapulum autotrophicum (strain ATCC 43914 / DSM 3382 / VKM B-1955 / HRM2)</name>
    <name type="common">Desulfobacterium autotrophicum</name>
    <dbReference type="NCBI Taxonomy" id="177437"/>
    <lineage>
        <taxon>Bacteria</taxon>
        <taxon>Pseudomonadati</taxon>
        <taxon>Thermodesulfobacteriota</taxon>
        <taxon>Desulfobacteria</taxon>
        <taxon>Desulfobacterales</taxon>
        <taxon>Desulfobacteraceae</taxon>
        <taxon>Desulforapulum</taxon>
    </lineage>
</organism>
<dbReference type="STRING" id="177437.HRM2_41330"/>
<dbReference type="EMBL" id="CP001087">
    <property type="protein sequence ID" value="ACN17190.1"/>
    <property type="molecule type" value="Genomic_DNA"/>
</dbReference>
<evidence type="ECO:0000313" key="1">
    <source>
        <dbReference type="EMBL" id="ACN17190.1"/>
    </source>
</evidence>
<dbReference type="Pfam" id="PF19991">
    <property type="entry name" value="HMA_2"/>
    <property type="match status" value="1"/>
</dbReference>
<accession>C0QCV8</accession>
<name>C0QCV8_DESAH</name>
<gene>
    <name evidence="1" type="ordered locus">HRM2_41330</name>
</gene>
<dbReference type="Proteomes" id="UP000000442">
    <property type="component" value="Chromosome"/>
</dbReference>
<keyword evidence="2" id="KW-1185">Reference proteome</keyword>
<dbReference type="AlphaFoldDB" id="C0QCV8"/>
<evidence type="ECO:0000313" key="2">
    <source>
        <dbReference type="Proteomes" id="UP000000442"/>
    </source>
</evidence>
<protein>
    <submittedName>
        <fullName evidence="1">Uncharacterized protein</fullName>
    </submittedName>
</protein>
<dbReference type="OrthoDB" id="80278at2"/>
<reference evidence="1 2" key="1">
    <citation type="journal article" date="2009" name="Environ. Microbiol.">
        <title>Genome sequence of Desulfobacterium autotrophicum HRM2, a marine sulfate reducer oxidizing organic carbon completely to carbon dioxide.</title>
        <authorList>
            <person name="Strittmatter A.W."/>
            <person name="Liesegang H."/>
            <person name="Rabus R."/>
            <person name="Decker I."/>
            <person name="Amann J."/>
            <person name="Andres S."/>
            <person name="Henne A."/>
            <person name="Fricke W.F."/>
            <person name="Martinez-Arias R."/>
            <person name="Bartels D."/>
            <person name="Goesmann A."/>
            <person name="Krause L."/>
            <person name="Puehler A."/>
            <person name="Klenk H.P."/>
            <person name="Richter M."/>
            <person name="Schuler M."/>
            <person name="Gloeckner F.O."/>
            <person name="Meyerdierks A."/>
            <person name="Gottschalk G."/>
            <person name="Amann R."/>
        </authorList>
    </citation>
    <scope>NUCLEOTIDE SEQUENCE [LARGE SCALE GENOMIC DNA]</scope>
    <source>
        <strain evidence="2">ATCC 43914 / DSM 3382 / HRM2</strain>
    </source>
</reference>
<proteinExistence type="predicted"/>